<dbReference type="PANTHER" id="PTHR37533">
    <property type="entry name" value="FLAGELLAR HOOK-LENGTH CONTROL PROTEIN"/>
    <property type="match status" value="1"/>
</dbReference>
<evidence type="ECO:0000313" key="3">
    <source>
        <dbReference type="EMBL" id="WHX51093.1"/>
    </source>
</evidence>
<keyword evidence="3" id="KW-0969">Cilium</keyword>
<keyword evidence="3" id="KW-0966">Cell projection</keyword>
<sequence length="470" mass="49641">MSQFISNLSAGNAAAGIMVSANGKAGGSQAAGQAFDQTLVAMLLGNAASAEAGAPLQSLGLVGLTNSDEQQAADAELLNLQAVINGLLGQLDELDQAMEKDPSLLFVLQAWLQGVQLITEPAHGDAAVVNGTDGAQISVLAQHPETMRFAIQDALVQLMNTSGQLSGANSSTLPSQQLLEVLQQVLGARQAANLTLDQPSGGNTANANWASILENSIQTIVSNASSQTAGNRSNQQSADSQTAHTILASHATQNMGKGSLVHVAGAAETTGVADAEELGNVLHTGNVVTAGQLAMRDGLAAPVKPAAPAVPVPVEQFGKEMGAFLVNKFEVIKLQGMSQARISLYPEHLGQVDVRITLQNGQLIAQFVTEHAFARESLESQMAQLRSALQAQGLQVNKLEVTQNSSLSSHMYQDGRQHSSDAHQQQNNKRREVREEDLLALGDLNDEWHDWISEVRTREENYGSSFVARV</sequence>
<dbReference type="AlphaFoldDB" id="A0AA95IED0"/>
<feature type="region of interest" description="Disordered" evidence="1">
    <location>
        <begin position="408"/>
        <end position="432"/>
    </location>
</feature>
<dbReference type="RefSeq" id="WP_283928093.1">
    <property type="nucleotide sequence ID" value="NZ_CP126084.1"/>
</dbReference>
<dbReference type="InterPro" id="IPR021136">
    <property type="entry name" value="Flagellar_hook_control-like_C"/>
</dbReference>
<dbReference type="PANTHER" id="PTHR37533:SF2">
    <property type="entry name" value="FLAGELLAR HOOK-LENGTH CONTROL PROTEIN"/>
    <property type="match status" value="1"/>
</dbReference>
<evidence type="ECO:0000313" key="4">
    <source>
        <dbReference type="Proteomes" id="UP001177943"/>
    </source>
</evidence>
<feature type="domain" description="Flagellar hook-length control protein-like C-terminal" evidence="2">
    <location>
        <begin position="334"/>
        <end position="406"/>
    </location>
</feature>
<dbReference type="EMBL" id="CP126084">
    <property type="protein sequence ID" value="WHX51093.1"/>
    <property type="molecule type" value="Genomic_DNA"/>
</dbReference>
<reference evidence="3" key="1">
    <citation type="submission" date="2023-05" db="EMBL/GenBank/DDBJ databases">
        <title>Comparative genomics of Bacillaceae isolates and their secondary metabolite potential.</title>
        <authorList>
            <person name="Song L."/>
            <person name="Nielsen L.J."/>
            <person name="Mohite O."/>
            <person name="Xu X."/>
            <person name="Weber T."/>
            <person name="Kovacs A.T."/>
        </authorList>
    </citation>
    <scope>NUCLEOTIDE SEQUENCE</scope>
    <source>
        <strain evidence="3">B2_4</strain>
    </source>
</reference>
<accession>A0AA95IED0</accession>
<dbReference type="CDD" id="cd17470">
    <property type="entry name" value="T3SS_Flik_C"/>
    <property type="match status" value="1"/>
</dbReference>
<evidence type="ECO:0000256" key="1">
    <source>
        <dbReference type="SAM" id="MobiDB-lite"/>
    </source>
</evidence>
<proteinExistence type="predicted"/>
<dbReference type="KEGG" id="pwn:QNH46_10835"/>
<dbReference type="Pfam" id="PF02120">
    <property type="entry name" value="Flg_hook"/>
    <property type="match status" value="1"/>
</dbReference>
<protein>
    <submittedName>
        <fullName evidence="3">Flagellar hook-length control protein FliK</fullName>
    </submittedName>
</protein>
<dbReference type="Gene3D" id="3.30.750.140">
    <property type="match status" value="1"/>
</dbReference>
<dbReference type="InterPro" id="IPR052563">
    <property type="entry name" value="FliK"/>
</dbReference>
<dbReference type="InterPro" id="IPR038610">
    <property type="entry name" value="FliK-like_C_sf"/>
</dbReference>
<name>A0AA95IED0_9BACL</name>
<dbReference type="Proteomes" id="UP001177943">
    <property type="component" value="Chromosome"/>
</dbReference>
<organism evidence="3 4">
    <name type="scientific">Paenibacillus woosongensis</name>
    <dbReference type="NCBI Taxonomy" id="307580"/>
    <lineage>
        <taxon>Bacteria</taxon>
        <taxon>Bacillati</taxon>
        <taxon>Bacillota</taxon>
        <taxon>Bacilli</taxon>
        <taxon>Bacillales</taxon>
        <taxon>Paenibacillaceae</taxon>
        <taxon>Paenibacillus</taxon>
    </lineage>
</organism>
<gene>
    <name evidence="3" type="ORF">QNH46_10835</name>
</gene>
<evidence type="ECO:0000259" key="2">
    <source>
        <dbReference type="Pfam" id="PF02120"/>
    </source>
</evidence>
<keyword evidence="3" id="KW-0282">Flagellum</keyword>